<gene>
    <name evidence="4" type="primary">modA</name>
    <name evidence="4" type="ORF">RM479_12860</name>
</gene>
<dbReference type="Gene3D" id="3.40.190.10">
    <property type="entry name" value="Periplasmic binding protein-like II"/>
    <property type="match status" value="2"/>
</dbReference>
<dbReference type="PIRSF" id="PIRSF004846">
    <property type="entry name" value="ModA"/>
    <property type="match status" value="1"/>
</dbReference>
<proteinExistence type="inferred from homology"/>
<dbReference type="Proteomes" id="UP001183390">
    <property type="component" value="Unassembled WGS sequence"/>
</dbReference>
<dbReference type="InterPro" id="IPR050682">
    <property type="entry name" value="ModA/WtpA"/>
</dbReference>
<dbReference type="NCBIfam" id="TIGR01256">
    <property type="entry name" value="modA"/>
    <property type="match status" value="1"/>
</dbReference>
<dbReference type="RefSeq" id="WP_311511960.1">
    <property type="nucleotide sequence ID" value="NZ_JAVREP010000007.1"/>
</dbReference>
<dbReference type="PANTHER" id="PTHR30632">
    <property type="entry name" value="MOLYBDATE-BINDING PERIPLASMIC PROTEIN"/>
    <property type="match status" value="1"/>
</dbReference>
<organism evidence="4 5">
    <name type="scientific">Nocardiopsis lambiniae</name>
    <dbReference type="NCBI Taxonomy" id="3075539"/>
    <lineage>
        <taxon>Bacteria</taxon>
        <taxon>Bacillati</taxon>
        <taxon>Actinomycetota</taxon>
        <taxon>Actinomycetes</taxon>
        <taxon>Streptosporangiales</taxon>
        <taxon>Nocardiopsidaceae</taxon>
        <taxon>Nocardiopsis</taxon>
    </lineage>
</organism>
<reference evidence="5" key="1">
    <citation type="submission" date="2023-07" db="EMBL/GenBank/DDBJ databases">
        <title>30 novel species of actinomycetes from the DSMZ collection.</title>
        <authorList>
            <person name="Nouioui I."/>
        </authorList>
    </citation>
    <scope>NUCLEOTIDE SEQUENCE [LARGE SCALE GENOMIC DNA]</scope>
    <source>
        <strain evidence="5">DSM 44743</strain>
    </source>
</reference>
<dbReference type="PROSITE" id="PS51257">
    <property type="entry name" value="PROKAR_LIPOPROTEIN"/>
    <property type="match status" value="1"/>
</dbReference>
<name>A0ABU2M9K0_9ACTN</name>
<evidence type="ECO:0000313" key="4">
    <source>
        <dbReference type="EMBL" id="MDT0329304.1"/>
    </source>
</evidence>
<dbReference type="InterPro" id="IPR005950">
    <property type="entry name" value="ModA"/>
</dbReference>
<evidence type="ECO:0000256" key="1">
    <source>
        <dbReference type="ARBA" id="ARBA00009175"/>
    </source>
</evidence>
<evidence type="ECO:0000256" key="2">
    <source>
        <dbReference type="ARBA" id="ARBA00022723"/>
    </source>
</evidence>
<comment type="caution">
    <text evidence="4">The sequence shown here is derived from an EMBL/GenBank/DDBJ whole genome shotgun (WGS) entry which is preliminary data.</text>
</comment>
<dbReference type="Pfam" id="PF13531">
    <property type="entry name" value="SBP_bac_11"/>
    <property type="match status" value="1"/>
</dbReference>
<comment type="similarity">
    <text evidence="1">Belongs to the bacterial solute-binding protein ModA family.</text>
</comment>
<evidence type="ECO:0000313" key="5">
    <source>
        <dbReference type="Proteomes" id="UP001183390"/>
    </source>
</evidence>
<keyword evidence="2" id="KW-0479">Metal-binding</keyword>
<dbReference type="PANTHER" id="PTHR30632:SF0">
    <property type="entry name" value="SULFATE-BINDING PROTEIN"/>
    <property type="match status" value="1"/>
</dbReference>
<protein>
    <submittedName>
        <fullName evidence="4">Molybdate ABC transporter substrate-binding protein</fullName>
    </submittedName>
</protein>
<keyword evidence="3" id="KW-0732">Signal</keyword>
<dbReference type="EMBL" id="JAVREP010000007">
    <property type="protein sequence ID" value="MDT0329304.1"/>
    <property type="molecule type" value="Genomic_DNA"/>
</dbReference>
<accession>A0ABU2M9K0</accession>
<sequence length="272" mass="27269">MRDAPRRLGAALTAITLALTACGSEDIGPDTDAGGAEGDLTGRLTVFAAASLTDVFEELAEEFEAREPGAEVVLNFAGSTELATQINSGAPADVFAAADTSTMDQVVEGEGLAGEWVAEHGEGGAIFATNTMEIAVPPGNPAGIEDLDDLAADGVSVAFCAEEAPCGAATLTVLEAAGLDVAPVTYEENVRAVLTKVELGEVDAGLVYVTDVDAAGTAVTGISFPEADEVVNDYPIAVPAGAPSPALAAAWIDLVLSETGASVLTEAGFGTP</sequence>
<dbReference type="SUPFAM" id="SSF53850">
    <property type="entry name" value="Periplasmic binding protein-like II"/>
    <property type="match status" value="1"/>
</dbReference>
<keyword evidence="5" id="KW-1185">Reference proteome</keyword>
<evidence type="ECO:0000256" key="3">
    <source>
        <dbReference type="ARBA" id="ARBA00022729"/>
    </source>
</evidence>